<gene>
    <name evidence="1" type="ORF">GWI33_005838</name>
</gene>
<evidence type="ECO:0000313" key="1">
    <source>
        <dbReference type="EMBL" id="KAF7280475.1"/>
    </source>
</evidence>
<reference evidence="1" key="1">
    <citation type="submission" date="2020-08" db="EMBL/GenBank/DDBJ databases">
        <title>Genome sequencing and assembly of the red palm weevil Rhynchophorus ferrugineus.</title>
        <authorList>
            <person name="Dias G.B."/>
            <person name="Bergman C.M."/>
            <person name="Manee M."/>
        </authorList>
    </citation>
    <scope>NUCLEOTIDE SEQUENCE</scope>
    <source>
        <strain evidence="1">AA-2017</strain>
        <tissue evidence="1">Whole larva</tissue>
    </source>
</reference>
<sequence length="41" mass="4472">IISRSSSSDSLAELVELTMIYLEIIYLKLSVAPCSPSVLDD</sequence>
<evidence type="ECO:0000313" key="2">
    <source>
        <dbReference type="Proteomes" id="UP000625711"/>
    </source>
</evidence>
<keyword evidence="2" id="KW-1185">Reference proteome</keyword>
<feature type="non-terminal residue" evidence="1">
    <location>
        <position position="41"/>
    </location>
</feature>
<protein>
    <submittedName>
        <fullName evidence="1">Uncharacterized protein</fullName>
    </submittedName>
</protein>
<dbReference type="AlphaFoldDB" id="A0A834IGQ9"/>
<comment type="caution">
    <text evidence="1">The sequence shown here is derived from an EMBL/GenBank/DDBJ whole genome shotgun (WGS) entry which is preliminary data.</text>
</comment>
<organism evidence="1 2">
    <name type="scientific">Rhynchophorus ferrugineus</name>
    <name type="common">Red palm weevil</name>
    <name type="synonym">Curculio ferrugineus</name>
    <dbReference type="NCBI Taxonomy" id="354439"/>
    <lineage>
        <taxon>Eukaryota</taxon>
        <taxon>Metazoa</taxon>
        <taxon>Ecdysozoa</taxon>
        <taxon>Arthropoda</taxon>
        <taxon>Hexapoda</taxon>
        <taxon>Insecta</taxon>
        <taxon>Pterygota</taxon>
        <taxon>Neoptera</taxon>
        <taxon>Endopterygota</taxon>
        <taxon>Coleoptera</taxon>
        <taxon>Polyphaga</taxon>
        <taxon>Cucujiformia</taxon>
        <taxon>Curculionidae</taxon>
        <taxon>Dryophthorinae</taxon>
        <taxon>Rhynchophorus</taxon>
    </lineage>
</organism>
<accession>A0A834IGQ9</accession>
<name>A0A834IGQ9_RHYFE</name>
<dbReference type="Proteomes" id="UP000625711">
    <property type="component" value="Unassembled WGS sequence"/>
</dbReference>
<dbReference type="EMBL" id="JAACXV010000293">
    <property type="protein sequence ID" value="KAF7280475.1"/>
    <property type="molecule type" value="Genomic_DNA"/>
</dbReference>
<proteinExistence type="predicted"/>